<organism evidence="6 7">
    <name type="scientific">Xylaria bambusicola</name>
    <dbReference type="NCBI Taxonomy" id="326684"/>
    <lineage>
        <taxon>Eukaryota</taxon>
        <taxon>Fungi</taxon>
        <taxon>Dikarya</taxon>
        <taxon>Ascomycota</taxon>
        <taxon>Pezizomycotina</taxon>
        <taxon>Sordariomycetes</taxon>
        <taxon>Xylariomycetidae</taxon>
        <taxon>Xylariales</taxon>
        <taxon>Xylariaceae</taxon>
        <taxon>Xylaria</taxon>
    </lineage>
</organism>
<feature type="transmembrane region" description="Helical" evidence="5">
    <location>
        <begin position="356"/>
        <end position="375"/>
    </location>
</feature>
<dbReference type="GO" id="GO:0016020">
    <property type="term" value="C:membrane"/>
    <property type="evidence" value="ECO:0007669"/>
    <property type="project" value="UniProtKB-SubCell"/>
</dbReference>
<feature type="transmembrane region" description="Helical" evidence="5">
    <location>
        <begin position="289"/>
        <end position="306"/>
    </location>
</feature>
<name>A0AAN7UV05_9PEZI</name>
<protein>
    <submittedName>
        <fullName evidence="6">Uncharacterized protein</fullName>
    </submittedName>
</protein>
<evidence type="ECO:0000256" key="1">
    <source>
        <dbReference type="ARBA" id="ARBA00004141"/>
    </source>
</evidence>
<feature type="transmembrane region" description="Helical" evidence="5">
    <location>
        <begin position="326"/>
        <end position="344"/>
    </location>
</feature>
<dbReference type="PANTHER" id="PTHR23294">
    <property type="entry name" value="ET TRANSLATION PRODUCT-RELATED"/>
    <property type="match status" value="1"/>
</dbReference>
<dbReference type="Proteomes" id="UP001305414">
    <property type="component" value="Unassembled WGS sequence"/>
</dbReference>
<dbReference type="InterPro" id="IPR051617">
    <property type="entry name" value="UNC-93-like_regulator"/>
</dbReference>
<feature type="transmembrane region" description="Helical" evidence="5">
    <location>
        <begin position="74"/>
        <end position="93"/>
    </location>
</feature>
<evidence type="ECO:0000313" key="7">
    <source>
        <dbReference type="Proteomes" id="UP001305414"/>
    </source>
</evidence>
<dbReference type="Gene3D" id="1.20.1250.20">
    <property type="entry name" value="MFS general substrate transporter like domains"/>
    <property type="match status" value="2"/>
</dbReference>
<accession>A0AAN7UV05</accession>
<evidence type="ECO:0000256" key="5">
    <source>
        <dbReference type="SAM" id="Phobius"/>
    </source>
</evidence>
<evidence type="ECO:0000256" key="3">
    <source>
        <dbReference type="ARBA" id="ARBA00022989"/>
    </source>
</evidence>
<proteinExistence type="predicted"/>
<evidence type="ECO:0000256" key="2">
    <source>
        <dbReference type="ARBA" id="ARBA00022692"/>
    </source>
</evidence>
<comment type="caution">
    <text evidence="6">The sequence shown here is derived from an EMBL/GenBank/DDBJ whole genome shotgun (WGS) entry which is preliminary data.</text>
</comment>
<evidence type="ECO:0000256" key="4">
    <source>
        <dbReference type="ARBA" id="ARBA00023136"/>
    </source>
</evidence>
<dbReference type="PANTHER" id="PTHR23294:SF59">
    <property type="entry name" value="UNC93-LIKE PROTEIN C922.05C"/>
    <property type="match status" value="1"/>
</dbReference>
<gene>
    <name evidence="6" type="ORF">RRF57_008260</name>
</gene>
<feature type="transmembrane region" description="Helical" evidence="5">
    <location>
        <begin position="406"/>
        <end position="427"/>
    </location>
</feature>
<feature type="transmembrane region" description="Helical" evidence="5">
    <location>
        <begin position="113"/>
        <end position="129"/>
    </location>
</feature>
<feature type="transmembrane region" description="Helical" evidence="5">
    <location>
        <begin position="136"/>
        <end position="155"/>
    </location>
</feature>
<keyword evidence="4 5" id="KW-0472">Membrane</keyword>
<feature type="transmembrane region" description="Helical" evidence="5">
    <location>
        <begin position="167"/>
        <end position="189"/>
    </location>
</feature>
<dbReference type="InterPro" id="IPR036259">
    <property type="entry name" value="MFS_trans_sf"/>
</dbReference>
<dbReference type="GO" id="GO:0022857">
    <property type="term" value="F:transmembrane transporter activity"/>
    <property type="evidence" value="ECO:0007669"/>
    <property type="project" value="InterPro"/>
</dbReference>
<feature type="transmembrane region" description="Helical" evidence="5">
    <location>
        <begin position="468"/>
        <end position="491"/>
    </location>
</feature>
<keyword evidence="3 5" id="KW-1133">Transmembrane helix</keyword>
<feature type="transmembrane region" description="Helical" evidence="5">
    <location>
        <begin position="201"/>
        <end position="222"/>
    </location>
</feature>
<dbReference type="Pfam" id="PF07690">
    <property type="entry name" value="MFS_1"/>
    <property type="match status" value="1"/>
</dbReference>
<feature type="transmembrane region" description="Helical" evidence="5">
    <location>
        <begin position="234"/>
        <end position="254"/>
    </location>
</feature>
<sequence length="528" mass="57646">MSSSCGVCDRLDQAESSKMAEKESNVVRTGTGASEANSHPYIEGVTIPRPDGFIYKGFKLFPGTKQIWYASPKAQLLMVSFVCFLCPGLYNALGGLGGSGQLNPHVQANASTALYAVFAVVGFFSGSFANKLGIRITLAIGGFGYSLYSASFLAYNHTRNEGFVTFAGALLGLCGGLLWTAQGAIMMAYPLEKSKGRYISVFWIIFNAGGVLGALIVLVQNLNNSSGTVTDGTYIAFIVLMFAGAVLALTLVNADKIIREDGSKVIIMKEPTWQSEFYGLWECIRLQPWVVLLFPMFFASNIFYTYQQNGVNGAHFNLQARSLNSLLYWLAQIIGAIVYGTALDYSGIRRSVRAKIALVTLIILTFVIWGGGYAFEKDQPPRSVTIQPGYESQKIAYTELRYVGPAFLYIFYGFYDACWQASIYWWIGALSNSGRKTANMAGFYKGIQSGGAAVFWALDGQGVSYRTLYAATFAVCAASIFIAAPVIWLRITDTTDLEEDLKFSDETIQEVAPTAVLQEKRAAIENPV</sequence>
<dbReference type="InterPro" id="IPR011701">
    <property type="entry name" value="MFS"/>
</dbReference>
<dbReference type="AlphaFoldDB" id="A0AAN7UV05"/>
<comment type="subcellular location">
    <subcellularLocation>
        <location evidence="1">Membrane</location>
        <topology evidence="1">Multi-pass membrane protein</topology>
    </subcellularLocation>
</comment>
<dbReference type="SUPFAM" id="SSF103473">
    <property type="entry name" value="MFS general substrate transporter"/>
    <property type="match status" value="1"/>
</dbReference>
<evidence type="ECO:0000313" key="6">
    <source>
        <dbReference type="EMBL" id="KAK5632546.1"/>
    </source>
</evidence>
<reference evidence="6 7" key="1">
    <citation type="submission" date="2023-10" db="EMBL/GenBank/DDBJ databases">
        <title>Draft genome sequence of Xylaria bambusicola isolate GMP-LS, the root and basal stem rot pathogen of sugarcane in Indonesia.</title>
        <authorList>
            <person name="Selvaraj P."/>
            <person name="Muralishankar V."/>
            <person name="Muruganantham S."/>
            <person name="Sp S."/>
            <person name="Haryani S."/>
            <person name="Lau K.J.X."/>
            <person name="Naqvi N.I."/>
        </authorList>
    </citation>
    <scope>NUCLEOTIDE SEQUENCE [LARGE SCALE GENOMIC DNA]</scope>
    <source>
        <strain evidence="6">GMP-LS</strain>
    </source>
</reference>
<dbReference type="EMBL" id="JAWHQM010000025">
    <property type="protein sequence ID" value="KAK5632546.1"/>
    <property type="molecule type" value="Genomic_DNA"/>
</dbReference>
<keyword evidence="2 5" id="KW-0812">Transmembrane</keyword>
<keyword evidence="7" id="KW-1185">Reference proteome</keyword>